<keyword evidence="2" id="KW-1185">Reference proteome</keyword>
<dbReference type="EMBL" id="SWFS01000296">
    <property type="protein sequence ID" value="KAA8910971.1"/>
    <property type="molecule type" value="Genomic_DNA"/>
</dbReference>
<proteinExistence type="predicted"/>
<dbReference type="AlphaFoldDB" id="A0A642V1U6"/>
<dbReference type="Proteomes" id="UP000761534">
    <property type="component" value="Unassembled WGS sequence"/>
</dbReference>
<name>A0A642V1U6_9ASCO</name>
<organism evidence="1 2">
    <name type="scientific">Trichomonascus ciferrii</name>
    <dbReference type="NCBI Taxonomy" id="44093"/>
    <lineage>
        <taxon>Eukaryota</taxon>
        <taxon>Fungi</taxon>
        <taxon>Dikarya</taxon>
        <taxon>Ascomycota</taxon>
        <taxon>Saccharomycotina</taxon>
        <taxon>Dipodascomycetes</taxon>
        <taxon>Dipodascales</taxon>
        <taxon>Trichomonascaceae</taxon>
        <taxon>Trichomonascus</taxon>
        <taxon>Trichomonascus ciferrii complex</taxon>
    </lineage>
</organism>
<reference evidence="1" key="1">
    <citation type="journal article" date="2019" name="G3 (Bethesda)">
        <title>Genome Assemblies of Two Rare Opportunistic Yeast Pathogens: Diutina rugosa (syn. Candida rugosa) and Trichomonascus ciferrii (syn. Candida ciferrii).</title>
        <authorList>
            <person name="Mixao V."/>
            <person name="Saus E."/>
            <person name="Hansen A.P."/>
            <person name="Lass-Florl C."/>
            <person name="Gabaldon T."/>
        </authorList>
    </citation>
    <scope>NUCLEOTIDE SEQUENCE</scope>
    <source>
        <strain evidence="1">CBS 4856</strain>
    </source>
</reference>
<comment type="caution">
    <text evidence="1">The sequence shown here is derived from an EMBL/GenBank/DDBJ whole genome shotgun (WGS) entry which is preliminary data.</text>
</comment>
<dbReference type="VEuPathDB" id="FungiDB:TRICI_003982"/>
<gene>
    <name evidence="1" type="ORF">TRICI_003982</name>
</gene>
<evidence type="ECO:0000313" key="1">
    <source>
        <dbReference type="EMBL" id="KAA8910971.1"/>
    </source>
</evidence>
<sequence length="402" mass="46622">MHRTFYLNNKIIHEHDLRNIMNNGLDFWFLRCLKSVIFLGDEKSDVNQEALAVTERYVLGLLENEVGVRGFEKLVFQPCILTGTPQVVEIIEFINLSRMWFTVSMTLKVAGSLFLNPHADYIQYLSPKFRKLSFLLGGAHIFSMKHYSFLPESHLEKIAFIGQVRREGLQPMSIELHSVFTLLSSCSRLRKVLLKNLWLSDPDNLLPTVVESTSLTGLDKFIVDECHLDRDDRIQRLGCEGVLQLMNKKFEVNNLQIKDTYTPSLTPFHSFLGYLRTMELKVRFWKSLDLLTTDAFRHSPIQEVTLCPWLSEMTEDDFAVIKQFQAPANLKVININLRRVFFDPPSETVIKNCNKIGQILLYRFIWLRRLSIKNNSHSIIDMDGKEMDSCRAKLVQVNSKET</sequence>
<evidence type="ECO:0000313" key="2">
    <source>
        <dbReference type="Proteomes" id="UP000761534"/>
    </source>
</evidence>
<protein>
    <submittedName>
        <fullName evidence="1">Uncharacterized protein</fullName>
    </submittedName>
</protein>
<accession>A0A642V1U6</accession>